<reference evidence="6 8" key="1">
    <citation type="journal article" date="2018" name="Gigascience">
        <title>Genomes of trombidid mites reveal novel predicted allergens and laterally-transferred genes associated with secondary metabolism.</title>
        <authorList>
            <person name="Dong X."/>
            <person name="Chaisiri K."/>
            <person name="Xia D."/>
            <person name="Armstrong S.D."/>
            <person name="Fang Y."/>
            <person name="Donnelly M.J."/>
            <person name="Kadowaki T."/>
            <person name="McGarry J.W."/>
            <person name="Darby A.C."/>
            <person name="Makepeace B.L."/>
        </authorList>
    </citation>
    <scope>NUCLEOTIDE SEQUENCE [LARGE SCALE GENOMIC DNA]</scope>
    <source>
        <strain evidence="6">UoL-WK</strain>
    </source>
</reference>
<comment type="caution">
    <text evidence="6">The sequence shown here is derived from an EMBL/GenBank/DDBJ whole genome shotgun (WGS) entry which is preliminary data.</text>
</comment>
<reference evidence="6" key="2">
    <citation type="submission" date="2018-11" db="EMBL/GenBank/DDBJ databases">
        <title>Trombidioid mite genomics.</title>
        <authorList>
            <person name="Dong X."/>
        </authorList>
    </citation>
    <scope>NUCLEOTIDE SEQUENCE</scope>
    <source>
        <strain evidence="6">UoL-WK</strain>
    </source>
</reference>
<dbReference type="EMBL" id="NCKU01000605">
    <property type="protein sequence ID" value="RWS14863.1"/>
    <property type="molecule type" value="Genomic_DNA"/>
</dbReference>
<dbReference type="InterPro" id="IPR011990">
    <property type="entry name" value="TPR-like_helical_dom_sf"/>
</dbReference>
<dbReference type="SMART" id="SM00028">
    <property type="entry name" value="TPR"/>
    <property type="match status" value="8"/>
</dbReference>
<protein>
    <submittedName>
        <fullName evidence="6">Tetratricopeptide repeat protein 37-like isoform X2</fullName>
    </submittedName>
</protein>
<dbReference type="SUPFAM" id="SSF48452">
    <property type="entry name" value="TPR-like"/>
    <property type="match status" value="1"/>
</dbReference>
<dbReference type="Pfam" id="PF13181">
    <property type="entry name" value="TPR_8"/>
    <property type="match status" value="2"/>
</dbReference>
<evidence type="ECO:0000313" key="8">
    <source>
        <dbReference type="Proteomes" id="UP000285301"/>
    </source>
</evidence>
<dbReference type="InterPro" id="IPR039226">
    <property type="entry name" value="Ski3/TTC37"/>
</dbReference>
<evidence type="ECO:0000256" key="1">
    <source>
        <dbReference type="ARBA" id="ARBA00022737"/>
    </source>
</evidence>
<dbReference type="PANTHER" id="PTHR15704:SF7">
    <property type="entry name" value="SUPERKILLER COMPLEX PROTEIN 3"/>
    <property type="match status" value="1"/>
</dbReference>
<accession>A0A3S3P903</accession>
<dbReference type="EMBL" id="NCKU01000812">
    <property type="protein sequence ID" value="RWS14054.1"/>
    <property type="molecule type" value="Genomic_DNA"/>
</dbReference>
<dbReference type="AlphaFoldDB" id="A0A3S3P903"/>
<dbReference type="STRING" id="1965070.A0A3S3P903"/>
<evidence type="ECO:0000313" key="4">
    <source>
        <dbReference type="EMBL" id="RWS14054.1"/>
    </source>
</evidence>
<keyword evidence="1" id="KW-0677">Repeat</keyword>
<dbReference type="Proteomes" id="UP000285301">
    <property type="component" value="Unassembled WGS sequence"/>
</dbReference>
<dbReference type="GO" id="GO:0055087">
    <property type="term" value="C:Ski complex"/>
    <property type="evidence" value="ECO:0007669"/>
    <property type="project" value="InterPro"/>
</dbReference>
<dbReference type="Gene3D" id="1.25.40.10">
    <property type="entry name" value="Tetratricopeptide repeat domain"/>
    <property type="match status" value="3"/>
</dbReference>
<dbReference type="EMBL" id="NCKU01000614">
    <property type="protein sequence ID" value="RWS14820.1"/>
    <property type="molecule type" value="Genomic_DNA"/>
</dbReference>
<dbReference type="GO" id="GO:0006401">
    <property type="term" value="P:RNA catabolic process"/>
    <property type="evidence" value="ECO:0007669"/>
    <property type="project" value="InterPro"/>
</dbReference>
<dbReference type="SUPFAM" id="SSF48439">
    <property type="entry name" value="Protein prenylyltransferase"/>
    <property type="match status" value="1"/>
</dbReference>
<evidence type="ECO:0000256" key="2">
    <source>
        <dbReference type="ARBA" id="ARBA00022803"/>
    </source>
</evidence>
<feature type="repeat" description="TPR" evidence="3">
    <location>
        <begin position="158"/>
        <end position="191"/>
    </location>
</feature>
<dbReference type="PANTHER" id="PTHR15704">
    <property type="entry name" value="SUPERKILLER 3 PROTEIN-RELATED"/>
    <property type="match status" value="1"/>
</dbReference>
<dbReference type="PROSITE" id="PS50005">
    <property type="entry name" value="TPR"/>
    <property type="match status" value="2"/>
</dbReference>
<dbReference type="SUPFAM" id="SSF81901">
    <property type="entry name" value="HCP-like"/>
    <property type="match status" value="1"/>
</dbReference>
<keyword evidence="2 3" id="KW-0802">TPR repeat</keyword>
<evidence type="ECO:0000313" key="5">
    <source>
        <dbReference type="EMBL" id="RWS14091.1"/>
    </source>
</evidence>
<dbReference type="OrthoDB" id="6486045at2759"/>
<feature type="repeat" description="TPR" evidence="3">
    <location>
        <begin position="192"/>
        <end position="225"/>
    </location>
</feature>
<evidence type="ECO:0000256" key="3">
    <source>
        <dbReference type="PROSITE-ProRule" id="PRU00339"/>
    </source>
</evidence>
<dbReference type="EMBL" id="NCKU01000805">
    <property type="protein sequence ID" value="RWS14091.1"/>
    <property type="molecule type" value="Genomic_DNA"/>
</dbReference>
<proteinExistence type="predicted"/>
<evidence type="ECO:0000313" key="6">
    <source>
        <dbReference type="EMBL" id="RWS14820.1"/>
    </source>
</evidence>
<dbReference type="InterPro" id="IPR019734">
    <property type="entry name" value="TPR_rpt"/>
</dbReference>
<name>A0A3S3P903_9ACAR</name>
<gene>
    <name evidence="7" type="ORF">B4U79_17262</name>
    <name evidence="6" type="ORF">B4U79_17265</name>
    <name evidence="5" type="ORF">B4U79_17316</name>
    <name evidence="4" type="ORF">B4U79_17319</name>
</gene>
<organism evidence="6 8">
    <name type="scientific">Dinothrombium tinctorium</name>
    <dbReference type="NCBI Taxonomy" id="1965070"/>
    <lineage>
        <taxon>Eukaryota</taxon>
        <taxon>Metazoa</taxon>
        <taxon>Ecdysozoa</taxon>
        <taxon>Arthropoda</taxon>
        <taxon>Chelicerata</taxon>
        <taxon>Arachnida</taxon>
        <taxon>Acari</taxon>
        <taxon>Acariformes</taxon>
        <taxon>Trombidiformes</taxon>
        <taxon>Prostigmata</taxon>
        <taxon>Anystina</taxon>
        <taxon>Parasitengona</taxon>
        <taxon>Trombidioidea</taxon>
        <taxon>Trombidiidae</taxon>
        <taxon>Dinothrombium</taxon>
    </lineage>
</organism>
<evidence type="ECO:0000313" key="7">
    <source>
        <dbReference type="EMBL" id="RWS14863.1"/>
    </source>
</evidence>
<sequence>MDEREQNCVLGEQLFSAKQYEDALKCFVQLLKQLAATERSERESQFIAKLCRNIALCYEELHSWKQAEEYFLKSIHFDIKNWTNYLLLGKLYLRKECQNYVKARKTLEKAWFLSKGSKEATKCLSFALDKLNDIQSNIKFLRTAVDNKEALSDNDFLKWCWFRLAFYETKVHNYNEAIKCFQNCIRLDENDFNCWQCLGEAYLSRGTFTNALKSFLKSKELCPDESNIYITLKIADIKRVLSTYSEAIVDYNEVLRKNPNYVPALIGMAESKYNIAVESFTKGLYEKAHDISSQALEHAAKATSLKPELSLPWNIMSNCCLYICLYGRSTGQILRFNNRNITRKEVAELGIKCTKNVLARNINSSRIWHNISILYWILSQELSDETIFYKAILSILKALSLNRKNFSFWNTFGIICRITRLSQFFFLKSINHAVSAEIPWNNLGVLYLKFAKKASSDLKEDTYFVSHKCFSKSQAFNPSFVNCWIGQAIIADTFKNAHSTWLFKHCNMMGHNVEAALGFTKKSIEMNMQQFYIHAIDSLLKYNSRDSNNIAVLNYLGVLLERVGNKRDARKFFKRSLDIALETKDEHLDLIRLNNMRIFNDFTVGEAIANKDLDYWITVALIQWTNKKYNEAMRCYETCLKTVDNERRKQILHCLGCVLQKCGKSGKAALQQSIDGLTVNSDAIPLLINLVFENDVKQFVVVTCNILNWIRSQKVTQQIGEKMIVPLSLLYLFAPQNIIQSMKISTLDLIHCFPYVYKLYFVEALRIMKSDEKKKYSKCLFLIEKCKSLYPTKERATFIVAYHLLCFVLTSTSTEKVNESENLRRLQKTVHQLPHSEELWAIWKAQTAGKKKLNLNLVLNYVLKLILLNN</sequence>
<keyword evidence="8" id="KW-1185">Reference proteome</keyword>